<keyword evidence="2" id="KW-0067">ATP-binding</keyword>
<dbReference type="SUPFAM" id="SSF48452">
    <property type="entry name" value="TPR-like"/>
    <property type="match status" value="1"/>
</dbReference>
<dbReference type="InterPro" id="IPR036388">
    <property type="entry name" value="WH-like_DNA-bd_sf"/>
</dbReference>
<reference evidence="5 6" key="1">
    <citation type="journal article" date="2019" name="Int. J. Syst. Evol. Microbiol.">
        <title>The Global Catalogue of Microorganisms (GCM) 10K type strain sequencing project: providing services to taxonomists for standard genome sequencing and annotation.</title>
        <authorList>
            <consortium name="The Broad Institute Genomics Platform"/>
            <consortium name="The Broad Institute Genome Sequencing Center for Infectious Disease"/>
            <person name="Wu L."/>
            <person name="Ma J."/>
        </authorList>
    </citation>
    <scope>NUCLEOTIDE SEQUENCE [LARGE SCALE GENOMIC DNA]</scope>
    <source>
        <strain evidence="5 6">JCM 14718</strain>
    </source>
</reference>
<dbReference type="SUPFAM" id="SSF52540">
    <property type="entry name" value="P-loop containing nucleoside triphosphate hydrolases"/>
    <property type="match status" value="1"/>
</dbReference>
<evidence type="ECO:0000313" key="6">
    <source>
        <dbReference type="Proteomes" id="UP001500618"/>
    </source>
</evidence>
<dbReference type="Proteomes" id="UP001500618">
    <property type="component" value="Unassembled WGS sequence"/>
</dbReference>
<dbReference type="Gene3D" id="1.25.40.10">
    <property type="entry name" value="Tetratricopeptide repeat domain"/>
    <property type="match status" value="1"/>
</dbReference>
<evidence type="ECO:0000256" key="3">
    <source>
        <dbReference type="SAM" id="MobiDB-lite"/>
    </source>
</evidence>
<keyword evidence="1" id="KW-0547">Nucleotide-binding</keyword>
<dbReference type="PRINTS" id="PR00038">
    <property type="entry name" value="HTHLUXR"/>
</dbReference>
<dbReference type="Pfam" id="PF00196">
    <property type="entry name" value="GerE"/>
    <property type="match status" value="1"/>
</dbReference>
<evidence type="ECO:0000313" key="5">
    <source>
        <dbReference type="EMBL" id="GAA1666366.1"/>
    </source>
</evidence>
<dbReference type="SMART" id="SM00421">
    <property type="entry name" value="HTH_LUXR"/>
    <property type="match status" value="1"/>
</dbReference>
<dbReference type="InterPro" id="IPR000792">
    <property type="entry name" value="Tscrpt_reg_LuxR_C"/>
</dbReference>
<protein>
    <submittedName>
        <fullName evidence="5">LuxR family transcriptional regulator</fullName>
    </submittedName>
</protein>
<dbReference type="InterPro" id="IPR027417">
    <property type="entry name" value="P-loop_NTPase"/>
</dbReference>
<evidence type="ECO:0000259" key="4">
    <source>
        <dbReference type="PROSITE" id="PS50043"/>
    </source>
</evidence>
<dbReference type="Gene3D" id="3.40.50.300">
    <property type="entry name" value="P-loop containing nucleotide triphosphate hydrolases"/>
    <property type="match status" value="1"/>
</dbReference>
<feature type="region of interest" description="Disordered" evidence="3">
    <location>
        <begin position="835"/>
        <end position="863"/>
    </location>
</feature>
<feature type="domain" description="HTH luxR-type" evidence="4">
    <location>
        <begin position="854"/>
        <end position="919"/>
    </location>
</feature>
<dbReference type="Gene3D" id="1.10.10.10">
    <property type="entry name" value="Winged helix-like DNA-binding domain superfamily/Winged helix DNA-binding domain"/>
    <property type="match status" value="1"/>
</dbReference>
<dbReference type="InterPro" id="IPR011990">
    <property type="entry name" value="TPR-like_helical_dom_sf"/>
</dbReference>
<dbReference type="CDD" id="cd06170">
    <property type="entry name" value="LuxR_C_like"/>
    <property type="match status" value="1"/>
</dbReference>
<dbReference type="SUPFAM" id="SSF46894">
    <property type="entry name" value="C-terminal effector domain of the bipartite response regulators"/>
    <property type="match status" value="1"/>
</dbReference>
<dbReference type="EMBL" id="BAAANY010000005">
    <property type="protein sequence ID" value="GAA1666366.1"/>
    <property type="molecule type" value="Genomic_DNA"/>
</dbReference>
<sequence length="923" mass="98836">MLVGRATQCSDIRTLLDAAVQGQAGVLLIRGEIGIGKTRMVDFAVEAATDFSILRVAGHEAETELSFAALSWLLDPLTELLPQLPESQSNALAGALNWGPVAAGGDRLTVAAATLTLLAAAADERPVLVVVDDVHWLDLPSMEAIIFAARRLKAERIAVILAARSPEDAASPLRRWLGTIPELVLPPLPEPAAWELVDAHSTGWSRTLLAQRIQESAGNPLALLEFPKIGPEVSPVQPLPISRRLELAYGSQITAQPQSTQRALLVLAAVGSQPSVAEDVLLPALDLEGLSATDLEPAETSGLVLIDERGISFRHPLVRSALYQSASPADRRAAHRALAEAFRHLGGTRAAERRGWHLAAASIGPDEQTAADLDAAAAGAVERRSYATAMDLYRRAARLTPPGLTRARRLIQAAYQSLPSGQIDLGQALISSAQEETDDPHLQTEARALWGRIGMWGGQPALARDLTLAEARRIAPQEPIWAALMSAHVALVTAMMGEQRMASEVAGWAAEQVTDQPDLVAVPVLLVYALTRAISGHGDEARELLIRCEPGLMDWDPLSSEHLLLVAAQGWESLEEPAHARRLLEYAVRSARQASAAGLLPFQLSRLAVLEFRAGDWAAAYSYAHDALVLSEQSGWQTEVPNSLVTLATIEAGMGRGQECRQHAERAIQSTAGATVINARVASALGLLELAEGRAVEATAHFAEVGRFCAEHELGDPVLLNWAGDLVEALVRAGQPDRADAPYQILAAEAASTARPTEVAIAARCRGLLAASPDDADKAFAEALEWHGRAAQPFDAARTWLCYGEMLRRQRRRAAAREALETAAEQFDRLGAKPWSDRAHGELRASGATARPRRESPSGQLTPQELQVAMVVADGASNAEAAAQLFLSPKTIEYHLSNTYRKLGLRSRGQLARAIADGRPTAG</sequence>
<dbReference type="PANTHER" id="PTHR16305:SF35">
    <property type="entry name" value="TRANSCRIPTIONAL ACTIVATOR DOMAIN"/>
    <property type="match status" value="1"/>
</dbReference>
<comment type="caution">
    <text evidence="5">The sequence shown here is derived from an EMBL/GenBank/DDBJ whole genome shotgun (WGS) entry which is preliminary data.</text>
</comment>
<proteinExistence type="predicted"/>
<dbReference type="InterPro" id="IPR016032">
    <property type="entry name" value="Sig_transdc_resp-reg_C-effctor"/>
</dbReference>
<evidence type="ECO:0000256" key="2">
    <source>
        <dbReference type="ARBA" id="ARBA00022840"/>
    </source>
</evidence>
<dbReference type="RefSeq" id="WP_344308342.1">
    <property type="nucleotide sequence ID" value="NZ_BAAANY010000005.1"/>
</dbReference>
<dbReference type="PROSITE" id="PS50043">
    <property type="entry name" value="HTH_LUXR_2"/>
    <property type="match status" value="1"/>
</dbReference>
<accession>A0ABN2G6Z3</accession>
<dbReference type="PANTHER" id="PTHR16305">
    <property type="entry name" value="TESTICULAR SOLUBLE ADENYLYL CYCLASE"/>
    <property type="match status" value="1"/>
</dbReference>
<name>A0ABN2G6Z3_9ACTN</name>
<dbReference type="InterPro" id="IPR041664">
    <property type="entry name" value="AAA_16"/>
</dbReference>
<evidence type="ECO:0000256" key="1">
    <source>
        <dbReference type="ARBA" id="ARBA00022741"/>
    </source>
</evidence>
<organism evidence="5 6">
    <name type="scientific">Fodinicola feengrottensis</name>
    <dbReference type="NCBI Taxonomy" id="435914"/>
    <lineage>
        <taxon>Bacteria</taxon>
        <taxon>Bacillati</taxon>
        <taxon>Actinomycetota</taxon>
        <taxon>Actinomycetes</taxon>
        <taxon>Mycobacteriales</taxon>
        <taxon>Fodinicola</taxon>
    </lineage>
</organism>
<gene>
    <name evidence="5" type="ORF">GCM10009765_14820</name>
</gene>
<keyword evidence="6" id="KW-1185">Reference proteome</keyword>
<dbReference type="Pfam" id="PF13191">
    <property type="entry name" value="AAA_16"/>
    <property type="match status" value="1"/>
</dbReference>